<protein>
    <recommendedName>
        <fullName evidence="4 7">dTDP-glucose 4,6-dehydratase</fullName>
        <ecNumber evidence="4 7">4.2.1.46</ecNumber>
    </recommendedName>
</protein>
<comment type="cofactor">
    <cofactor evidence="2 7">
        <name>NAD(+)</name>
        <dbReference type="ChEBI" id="CHEBI:57540"/>
    </cofactor>
</comment>
<comment type="caution">
    <text evidence="9">The sequence shown here is derived from an EMBL/GenBank/DDBJ whole genome shotgun (WGS) entry which is preliminary data.</text>
</comment>
<dbReference type="Gene3D" id="3.90.25.10">
    <property type="entry name" value="UDP-galactose 4-epimerase, domain 1"/>
    <property type="match status" value="1"/>
</dbReference>
<comment type="similarity">
    <text evidence="3 7">Belongs to the NAD(P)-dependent epimerase/dehydratase family. dTDP-glucose dehydratase subfamily.</text>
</comment>
<evidence type="ECO:0000256" key="2">
    <source>
        <dbReference type="ARBA" id="ARBA00001911"/>
    </source>
</evidence>
<organism evidence="9 10">
    <name type="scientific">Candidatus Amesbacteria bacterium GW2011_GWA1_47_20</name>
    <dbReference type="NCBI Taxonomy" id="1618354"/>
    <lineage>
        <taxon>Bacteria</taxon>
        <taxon>Candidatus Amesiibacteriota</taxon>
    </lineage>
</organism>
<dbReference type="CDD" id="cd05246">
    <property type="entry name" value="dTDP_GD_SDR_e"/>
    <property type="match status" value="1"/>
</dbReference>
<evidence type="ECO:0000259" key="8">
    <source>
        <dbReference type="Pfam" id="PF16363"/>
    </source>
</evidence>
<evidence type="ECO:0000313" key="9">
    <source>
        <dbReference type="EMBL" id="KKU70303.1"/>
    </source>
</evidence>
<dbReference type="EC" id="4.2.1.46" evidence="4 7"/>
<dbReference type="PANTHER" id="PTHR43000">
    <property type="entry name" value="DTDP-D-GLUCOSE 4,6-DEHYDRATASE-RELATED"/>
    <property type="match status" value="1"/>
</dbReference>
<dbReference type="GO" id="GO:0008460">
    <property type="term" value="F:dTDP-glucose 4,6-dehydratase activity"/>
    <property type="evidence" value="ECO:0007669"/>
    <property type="project" value="UniProtKB-EC"/>
</dbReference>
<sequence>MKLLVTGGAGFIGSNFIKYWFNKYPKDYIVNLDKLTYAGHPSSLKDIVGKKNYNFVKGDICDEKLVDKIMGGIDAVVNFAAESHVDRSIIDPDIFVKTNIVGTTVLCRQAVKHHVKRFHHVSTDEVFGTLKLTTSDKFSENSHYDPRSPYSVSKAAADFVVRMYLHTFGLPITITNTSNNYGPYQDPEKLIPRLITNAMDNQPLPVYGDGKNVRDWIHVDDHCSAIDIVLRKGQPGETYLVGVNCEKYNIDIVKTILKIMDKPESLISYVPDRPGHDRRYALDSSKIRRQLGWRSTHDFDIWLTKTVEWYQQNKWWWRPLKARAESIYKK</sequence>
<dbReference type="PATRIC" id="fig|1618354.3.peg.87"/>
<dbReference type="InterPro" id="IPR016040">
    <property type="entry name" value="NAD(P)-bd_dom"/>
</dbReference>
<evidence type="ECO:0000256" key="3">
    <source>
        <dbReference type="ARBA" id="ARBA00008178"/>
    </source>
</evidence>
<evidence type="ECO:0000256" key="5">
    <source>
        <dbReference type="ARBA" id="ARBA00023027"/>
    </source>
</evidence>
<feature type="domain" description="NAD(P)-binding" evidence="8">
    <location>
        <begin position="4"/>
        <end position="302"/>
    </location>
</feature>
<dbReference type="Proteomes" id="UP000034565">
    <property type="component" value="Unassembled WGS sequence"/>
</dbReference>
<gene>
    <name evidence="9" type="ORF">UX92_C0002G0047</name>
</gene>
<dbReference type="GO" id="GO:0009225">
    <property type="term" value="P:nucleotide-sugar metabolic process"/>
    <property type="evidence" value="ECO:0007669"/>
    <property type="project" value="InterPro"/>
</dbReference>
<dbReference type="SUPFAM" id="SSF51735">
    <property type="entry name" value="NAD(P)-binding Rossmann-fold domains"/>
    <property type="match status" value="1"/>
</dbReference>
<dbReference type="Gene3D" id="3.40.50.720">
    <property type="entry name" value="NAD(P)-binding Rossmann-like Domain"/>
    <property type="match status" value="1"/>
</dbReference>
<keyword evidence="6 7" id="KW-0456">Lyase</keyword>
<dbReference type="InterPro" id="IPR005888">
    <property type="entry name" value="dTDP_Gluc_deHydtase"/>
</dbReference>
<evidence type="ECO:0000256" key="1">
    <source>
        <dbReference type="ARBA" id="ARBA00001539"/>
    </source>
</evidence>
<dbReference type="EMBL" id="LCOA01000002">
    <property type="protein sequence ID" value="KKU70303.1"/>
    <property type="molecule type" value="Genomic_DNA"/>
</dbReference>
<comment type="catalytic activity">
    <reaction evidence="1 7">
        <text>dTDP-alpha-D-glucose = dTDP-4-dehydro-6-deoxy-alpha-D-glucose + H2O</text>
        <dbReference type="Rhea" id="RHEA:17221"/>
        <dbReference type="ChEBI" id="CHEBI:15377"/>
        <dbReference type="ChEBI" id="CHEBI:57477"/>
        <dbReference type="ChEBI" id="CHEBI:57649"/>
        <dbReference type="EC" id="4.2.1.46"/>
    </reaction>
</comment>
<dbReference type="FunFam" id="3.40.50.720:FF:000304">
    <property type="entry name" value="UDP-glucose 4,6-dehydratase"/>
    <property type="match status" value="1"/>
</dbReference>
<dbReference type="AlphaFoldDB" id="A0A0G1UW96"/>
<evidence type="ECO:0000256" key="7">
    <source>
        <dbReference type="RuleBase" id="RU004473"/>
    </source>
</evidence>
<evidence type="ECO:0000256" key="4">
    <source>
        <dbReference type="ARBA" id="ARBA00011990"/>
    </source>
</evidence>
<dbReference type="NCBIfam" id="TIGR01181">
    <property type="entry name" value="dTDP_gluc_dehyt"/>
    <property type="match status" value="1"/>
</dbReference>
<accession>A0A0G1UW96</accession>
<evidence type="ECO:0000313" key="10">
    <source>
        <dbReference type="Proteomes" id="UP000034565"/>
    </source>
</evidence>
<proteinExistence type="inferred from homology"/>
<keyword evidence="5" id="KW-0520">NAD</keyword>
<dbReference type="InterPro" id="IPR036291">
    <property type="entry name" value="NAD(P)-bd_dom_sf"/>
</dbReference>
<name>A0A0G1UW96_9BACT</name>
<evidence type="ECO:0000256" key="6">
    <source>
        <dbReference type="ARBA" id="ARBA00023239"/>
    </source>
</evidence>
<dbReference type="Pfam" id="PF16363">
    <property type="entry name" value="GDP_Man_Dehyd"/>
    <property type="match status" value="1"/>
</dbReference>
<reference evidence="9 10" key="1">
    <citation type="journal article" date="2015" name="Nature">
        <title>rRNA introns, odd ribosomes, and small enigmatic genomes across a large radiation of phyla.</title>
        <authorList>
            <person name="Brown C.T."/>
            <person name="Hug L.A."/>
            <person name="Thomas B.C."/>
            <person name="Sharon I."/>
            <person name="Castelle C.J."/>
            <person name="Singh A."/>
            <person name="Wilkins M.J."/>
            <person name="Williams K.H."/>
            <person name="Banfield J.F."/>
        </authorList>
    </citation>
    <scope>NUCLEOTIDE SEQUENCE [LARGE SCALE GENOMIC DNA]</scope>
</reference>